<dbReference type="SUPFAM" id="SSF47323">
    <property type="entry name" value="Anticodon-binding domain of a subclass of class I aminoacyl-tRNA synthetases"/>
    <property type="match status" value="1"/>
</dbReference>
<feature type="binding site" evidence="12">
    <location>
        <position position="247"/>
    </location>
    <ligand>
        <name>Zn(2+)</name>
        <dbReference type="ChEBI" id="CHEBI:29105"/>
    </ligand>
</feature>
<dbReference type="EMBL" id="CP024443">
    <property type="protein sequence ID" value="ATR78612.1"/>
    <property type="molecule type" value="Genomic_DNA"/>
</dbReference>
<dbReference type="InterPro" id="IPR032678">
    <property type="entry name" value="tRNA-synt_1_cat_dom"/>
</dbReference>
<keyword evidence="7 12" id="KW-0547">Nucleotide-binding</keyword>
<keyword evidence="5 12" id="KW-0436">Ligase</keyword>
<protein>
    <recommendedName>
        <fullName evidence="12">Cysteine--tRNA ligase</fullName>
        <ecNumber evidence="12">6.1.1.16</ecNumber>
    </recommendedName>
    <alternativeName>
        <fullName evidence="12">Cysteinyl-tRNA synthetase</fullName>
        <shortName evidence="12">CysRS</shortName>
    </alternativeName>
</protein>
<dbReference type="PRINTS" id="PR00983">
    <property type="entry name" value="TRNASYNTHCYS"/>
</dbReference>
<name>A0A2D2LUB7_FAUOS</name>
<comment type="subcellular location">
    <subcellularLocation>
        <location evidence="1 12">Cytoplasm</location>
    </subcellularLocation>
</comment>
<evidence type="ECO:0000256" key="7">
    <source>
        <dbReference type="ARBA" id="ARBA00022741"/>
    </source>
</evidence>
<dbReference type="FunFam" id="3.40.50.620:FF:000009">
    <property type="entry name" value="Cysteine--tRNA ligase"/>
    <property type="match status" value="1"/>
</dbReference>
<comment type="similarity">
    <text evidence="2 12">Belongs to the class-I aminoacyl-tRNA synthetase family.</text>
</comment>
<keyword evidence="9 12" id="KW-0067">ATP-binding</keyword>
<dbReference type="CDD" id="cd00672">
    <property type="entry name" value="CysRS_core"/>
    <property type="match status" value="1"/>
</dbReference>
<dbReference type="Pfam" id="PF09190">
    <property type="entry name" value="DALR_2"/>
    <property type="match status" value="1"/>
</dbReference>
<feature type="domain" description="Cysteinyl-tRNA synthetase class Ia DALR" evidence="13">
    <location>
        <begin position="357"/>
        <end position="422"/>
    </location>
</feature>
<evidence type="ECO:0000259" key="13">
    <source>
        <dbReference type="SMART" id="SM00840"/>
    </source>
</evidence>
<keyword evidence="4 12" id="KW-0963">Cytoplasm</keyword>
<evidence type="ECO:0000313" key="15">
    <source>
        <dbReference type="Proteomes" id="UP000229340"/>
    </source>
</evidence>
<dbReference type="InterPro" id="IPR009080">
    <property type="entry name" value="tRNAsynth_Ia_anticodon-bd"/>
</dbReference>
<dbReference type="PANTHER" id="PTHR10890:SF3">
    <property type="entry name" value="CYSTEINE--TRNA LIGASE, CYTOPLASMIC"/>
    <property type="match status" value="1"/>
</dbReference>
<dbReference type="GO" id="GO:0005829">
    <property type="term" value="C:cytosol"/>
    <property type="evidence" value="ECO:0007669"/>
    <property type="project" value="TreeGrafter"/>
</dbReference>
<evidence type="ECO:0000256" key="4">
    <source>
        <dbReference type="ARBA" id="ARBA00022490"/>
    </source>
</evidence>
<dbReference type="NCBIfam" id="TIGR00435">
    <property type="entry name" value="cysS"/>
    <property type="match status" value="1"/>
</dbReference>
<dbReference type="HAMAP" id="MF_00041">
    <property type="entry name" value="Cys_tRNA_synth"/>
    <property type="match status" value="1"/>
</dbReference>
<evidence type="ECO:0000256" key="11">
    <source>
        <dbReference type="ARBA" id="ARBA00023146"/>
    </source>
</evidence>
<dbReference type="GO" id="GO:0006423">
    <property type="term" value="P:cysteinyl-tRNA aminoacylation"/>
    <property type="evidence" value="ECO:0007669"/>
    <property type="project" value="UniProtKB-UniRule"/>
</dbReference>
<dbReference type="EC" id="6.1.1.16" evidence="12"/>
<dbReference type="InterPro" id="IPR015273">
    <property type="entry name" value="Cys-tRNA-synt_Ia_DALR"/>
</dbReference>
<comment type="subunit">
    <text evidence="3 12">Monomer.</text>
</comment>
<evidence type="ECO:0000256" key="1">
    <source>
        <dbReference type="ARBA" id="ARBA00004496"/>
    </source>
</evidence>
<sequence length="482" mass="53869">MTQLTQPMPITIYDSMSGQKRPFTPLEAGKVGMYVCGMTVYDYCHIGHARVMVGFDVVVRWLRHIGYDVNYVRNITDIDDKIINRAKDNGESIYQLTDRFIKAMHEDADNLGCERPNSEPKATDFIPQMQHLIQTLESKNLAYQGATGDVYYAVENFAEYGKLSKRRLADMQAGASERVNVETDKKNPFDFVLWKSAKQTEPSETKWQSPWGVGRPGWHIECSAMSTCCLGDTFDIHGGGHDLQFPHHENEIAQSEGATGKTYANNWMHVGFINVDGEKMSKSLGNFFTIRDVMGQFHPETIRFFILSSHYRSPVNFSDSALKEAQTSLTRLYQALKSVESLTEPAGEIDKTPFETPFNQAMCDDFNSAGAVSVLFSLAREINKAVNLATAEGNAQALALATLLKDLAQPLNILQLNPTDFLQAKVGETSGLSDSEIEAFIEARKQAKADKDFAKADQIRNDLKSQGVELEDGKNGTTWRRV</sequence>
<evidence type="ECO:0000256" key="9">
    <source>
        <dbReference type="ARBA" id="ARBA00022840"/>
    </source>
</evidence>
<gene>
    <name evidence="12" type="primary">cysS</name>
    <name evidence="14" type="ORF">NP7_04690</name>
</gene>
<dbReference type="PANTHER" id="PTHR10890">
    <property type="entry name" value="CYSTEINYL-TRNA SYNTHETASE"/>
    <property type="match status" value="1"/>
</dbReference>
<evidence type="ECO:0000256" key="12">
    <source>
        <dbReference type="HAMAP-Rule" id="MF_00041"/>
    </source>
</evidence>
<keyword evidence="10 12" id="KW-0648">Protein biosynthesis</keyword>
<dbReference type="Proteomes" id="UP000229340">
    <property type="component" value="Chromosome"/>
</dbReference>
<evidence type="ECO:0000313" key="14">
    <source>
        <dbReference type="EMBL" id="ATR78612.1"/>
    </source>
</evidence>
<feature type="short sequence motif" description="'KMSKS' region" evidence="12">
    <location>
        <begin position="279"/>
        <end position="283"/>
    </location>
</feature>
<dbReference type="SUPFAM" id="SSF52374">
    <property type="entry name" value="Nucleotidylyl transferase"/>
    <property type="match status" value="1"/>
</dbReference>
<feature type="binding site" evidence="12">
    <location>
        <position position="222"/>
    </location>
    <ligand>
        <name>Zn(2+)</name>
        <dbReference type="ChEBI" id="CHEBI:29105"/>
    </ligand>
</feature>
<dbReference type="InterPro" id="IPR015803">
    <property type="entry name" value="Cys-tRNA-ligase"/>
</dbReference>
<dbReference type="Gene3D" id="3.40.50.620">
    <property type="entry name" value="HUPs"/>
    <property type="match status" value="1"/>
</dbReference>
<dbReference type="GO" id="GO:0008270">
    <property type="term" value="F:zinc ion binding"/>
    <property type="evidence" value="ECO:0007669"/>
    <property type="project" value="UniProtKB-UniRule"/>
</dbReference>
<dbReference type="GO" id="GO:0004817">
    <property type="term" value="F:cysteine-tRNA ligase activity"/>
    <property type="evidence" value="ECO:0007669"/>
    <property type="project" value="UniProtKB-UniRule"/>
</dbReference>
<evidence type="ECO:0000256" key="2">
    <source>
        <dbReference type="ARBA" id="ARBA00005594"/>
    </source>
</evidence>
<dbReference type="RefSeq" id="WP_100269894.1">
    <property type="nucleotide sequence ID" value="NZ_CP024443.1"/>
</dbReference>
<dbReference type="STRING" id="34062.AXE82_00830"/>
<comment type="cofactor">
    <cofactor evidence="12">
        <name>Zn(2+)</name>
        <dbReference type="ChEBI" id="CHEBI:29105"/>
    </cofactor>
    <text evidence="12">Binds 1 zinc ion per subunit.</text>
</comment>
<dbReference type="GO" id="GO:0005524">
    <property type="term" value="F:ATP binding"/>
    <property type="evidence" value="ECO:0007669"/>
    <property type="project" value="UniProtKB-UniRule"/>
</dbReference>
<evidence type="ECO:0000256" key="10">
    <source>
        <dbReference type="ARBA" id="ARBA00022917"/>
    </source>
</evidence>
<dbReference type="InterPro" id="IPR024909">
    <property type="entry name" value="Cys-tRNA/MSH_ligase"/>
</dbReference>
<keyword evidence="6 12" id="KW-0479">Metal-binding</keyword>
<feature type="short sequence motif" description="'HIGH' region" evidence="12">
    <location>
        <begin position="38"/>
        <end position="48"/>
    </location>
</feature>
<dbReference type="InterPro" id="IPR056411">
    <property type="entry name" value="CysS_C"/>
</dbReference>
<feature type="binding site" evidence="12">
    <location>
        <position position="36"/>
    </location>
    <ligand>
        <name>Zn(2+)</name>
        <dbReference type="ChEBI" id="CHEBI:29105"/>
    </ligand>
</feature>
<reference evidence="15" key="1">
    <citation type="submission" date="2017-11" db="EMBL/GenBank/DDBJ databases">
        <title>Complete genome sequence of Moraxella osloensis NP7 isolated from human skin.</title>
        <authorList>
            <person name="Lee K."/>
            <person name="Lim J.Y."/>
            <person name="Hwang I."/>
        </authorList>
    </citation>
    <scope>NUCLEOTIDE SEQUENCE [LARGE SCALE GENOMIC DNA]</scope>
    <source>
        <strain evidence="15">NP7</strain>
    </source>
</reference>
<proteinExistence type="inferred from homology"/>
<dbReference type="SMART" id="SM00840">
    <property type="entry name" value="DALR_2"/>
    <property type="match status" value="1"/>
</dbReference>
<feature type="binding site" evidence="12">
    <location>
        <position position="251"/>
    </location>
    <ligand>
        <name>Zn(2+)</name>
        <dbReference type="ChEBI" id="CHEBI:29105"/>
    </ligand>
</feature>
<comment type="catalytic activity">
    <reaction evidence="12">
        <text>tRNA(Cys) + L-cysteine + ATP = L-cysteinyl-tRNA(Cys) + AMP + diphosphate</text>
        <dbReference type="Rhea" id="RHEA:17773"/>
        <dbReference type="Rhea" id="RHEA-COMP:9661"/>
        <dbReference type="Rhea" id="RHEA-COMP:9679"/>
        <dbReference type="ChEBI" id="CHEBI:30616"/>
        <dbReference type="ChEBI" id="CHEBI:33019"/>
        <dbReference type="ChEBI" id="CHEBI:35235"/>
        <dbReference type="ChEBI" id="CHEBI:78442"/>
        <dbReference type="ChEBI" id="CHEBI:78517"/>
        <dbReference type="ChEBI" id="CHEBI:456215"/>
        <dbReference type="EC" id="6.1.1.16"/>
    </reaction>
</comment>
<keyword evidence="11 12" id="KW-0030">Aminoacyl-tRNA synthetase</keyword>
<dbReference type="AlphaFoldDB" id="A0A2D2LUB7"/>
<organism evidence="14 15">
    <name type="scientific">Faucicola osloensis</name>
    <name type="common">Moraxella osloensis</name>
    <dbReference type="NCBI Taxonomy" id="34062"/>
    <lineage>
        <taxon>Bacteria</taxon>
        <taxon>Pseudomonadati</taxon>
        <taxon>Pseudomonadota</taxon>
        <taxon>Gammaproteobacteria</taxon>
        <taxon>Moraxellales</taxon>
        <taxon>Moraxellaceae</taxon>
        <taxon>Faucicola</taxon>
    </lineage>
</organism>
<dbReference type="InterPro" id="IPR014729">
    <property type="entry name" value="Rossmann-like_a/b/a_fold"/>
</dbReference>
<evidence type="ECO:0000256" key="8">
    <source>
        <dbReference type="ARBA" id="ARBA00022833"/>
    </source>
</evidence>
<dbReference type="Gene3D" id="1.20.120.1910">
    <property type="entry name" value="Cysteine-tRNA ligase, C-terminal anti-codon recognition domain"/>
    <property type="match status" value="1"/>
</dbReference>
<dbReference type="Pfam" id="PF01406">
    <property type="entry name" value="tRNA-synt_1e"/>
    <property type="match status" value="1"/>
</dbReference>
<evidence type="ECO:0000256" key="6">
    <source>
        <dbReference type="ARBA" id="ARBA00022723"/>
    </source>
</evidence>
<evidence type="ECO:0000256" key="5">
    <source>
        <dbReference type="ARBA" id="ARBA00022598"/>
    </source>
</evidence>
<accession>A0A2D2LUB7</accession>
<evidence type="ECO:0000256" key="3">
    <source>
        <dbReference type="ARBA" id="ARBA00011245"/>
    </source>
</evidence>
<dbReference type="Pfam" id="PF23493">
    <property type="entry name" value="CysS_C"/>
    <property type="match status" value="1"/>
</dbReference>
<feature type="binding site" evidence="12">
    <location>
        <position position="282"/>
    </location>
    <ligand>
        <name>ATP</name>
        <dbReference type="ChEBI" id="CHEBI:30616"/>
    </ligand>
</feature>
<dbReference type="CDD" id="cd07963">
    <property type="entry name" value="Anticodon_Ia_Cys"/>
    <property type="match status" value="1"/>
</dbReference>
<keyword evidence="8 12" id="KW-0862">Zinc</keyword>